<evidence type="ECO:0000313" key="2">
    <source>
        <dbReference type="Proteomes" id="UP001348817"/>
    </source>
</evidence>
<dbReference type="KEGG" id="fax:FUAX_38540"/>
<dbReference type="Proteomes" id="UP001348817">
    <property type="component" value="Plasmid pFA1"/>
</dbReference>
<name>A0AAU9D163_9BACT</name>
<organism evidence="1 2">
    <name type="scientific">Fulvitalea axinellae</name>
    <dbReference type="NCBI Taxonomy" id="1182444"/>
    <lineage>
        <taxon>Bacteria</taxon>
        <taxon>Pseudomonadati</taxon>
        <taxon>Bacteroidota</taxon>
        <taxon>Cytophagia</taxon>
        <taxon>Cytophagales</taxon>
        <taxon>Persicobacteraceae</taxon>
        <taxon>Fulvitalea</taxon>
    </lineage>
</organism>
<accession>A0AAU9D163</accession>
<dbReference type="EMBL" id="AP025315">
    <property type="protein sequence ID" value="BDD11422.1"/>
    <property type="molecule type" value="Genomic_DNA"/>
</dbReference>
<keyword evidence="2" id="KW-1185">Reference proteome</keyword>
<gene>
    <name evidence="1" type="ORF">FUAX_38540</name>
</gene>
<proteinExistence type="predicted"/>
<evidence type="ECO:0000313" key="1">
    <source>
        <dbReference type="EMBL" id="BDD11422.1"/>
    </source>
</evidence>
<geneLocation type="plasmid" evidence="1 2">
    <name>pFA1</name>
</geneLocation>
<sequence>MYRHGNIYRACIVIMDTSRMLMRSFFVPYQVKDFLIIIQL</sequence>
<keyword evidence="1" id="KW-0614">Plasmid</keyword>
<dbReference type="AlphaFoldDB" id="A0AAU9D163"/>
<reference evidence="1 2" key="1">
    <citation type="submission" date="2021-12" db="EMBL/GenBank/DDBJ databases">
        <title>Genome sequencing of bacteria with rrn-lacking chromosome and rrn-plasmid.</title>
        <authorList>
            <person name="Anda M."/>
            <person name="Iwasaki W."/>
        </authorList>
    </citation>
    <scope>NUCLEOTIDE SEQUENCE [LARGE SCALE GENOMIC DNA]</scope>
    <source>
        <strain evidence="1 2">DSM 100852</strain>
        <plasmid evidence="1 2">pFA1</plasmid>
    </source>
</reference>
<protein>
    <submittedName>
        <fullName evidence="1">Uncharacterized protein</fullName>
    </submittedName>
</protein>